<dbReference type="InterPro" id="IPR052039">
    <property type="entry name" value="Caspase-related_regulators"/>
</dbReference>
<dbReference type="InterPro" id="IPR011600">
    <property type="entry name" value="Pept_C14_caspase"/>
</dbReference>
<keyword evidence="4" id="KW-1185">Reference proteome</keyword>
<feature type="domain" description="Caspase family p20" evidence="2">
    <location>
        <begin position="1"/>
        <end position="28"/>
    </location>
</feature>
<organism evidence="3 4">
    <name type="scientific">Geodia barretti</name>
    <name type="common">Barrett's horny sponge</name>
    <dbReference type="NCBI Taxonomy" id="519541"/>
    <lineage>
        <taxon>Eukaryota</taxon>
        <taxon>Metazoa</taxon>
        <taxon>Porifera</taxon>
        <taxon>Demospongiae</taxon>
        <taxon>Heteroscleromorpha</taxon>
        <taxon>Tetractinellida</taxon>
        <taxon>Astrophorina</taxon>
        <taxon>Geodiidae</taxon>
        <taxon>Geodia</taxon>
    </lineage>
</organism>
<dbReference type="PROSITE" id="PS50208">
    <property type="entry name" value="CASPASE_P20"/>
    <property type="match status" value="1"/>
</dbReference>
<evidence type="ECO:0000313" key="4">
    <source>
        <dbReference type="Proteomes" id="UP001174909"/>
    </source>
</evidence>
<reference evidence="3" key="1">
    <citation type="submission" date="2023-03" db="EMBL/GenBank/DDBJ databases">
        <authorList>
            <person name="Steffen K."/>
            <person name="Cardenas P."/>
        </authorList>
    </citation>
    <scope>NUCLEOTIDE SEQUENCE</scope>
</reference>
<dbReference type="SUPFAM" id="SSF52129">
    <property type="entry name" value="Caspase-like"/>
    <property type="match status" value="1"/>
</dbReference>
<dbReference type="PANTHER" id="PTHR22576:SF41">
    <property type="entry name" value="CASPASE 14, APOPTOSIS-RELATED CYSTEINE PEPTIDASE"/>
    <property type="match status" value="1"/>
</dbReference>
<feature type="non-terminal residue" evidence="3">
    <location>
        <position position="245"/>
    </location>
</feature>
<dbReference type="Gene3D" id="3.40.50.1460">
    <property type="match status" value="1"/>
</dbReference>
<dbReference type="Proteomes" id="UP001174909">
    <property type="component" value="Unassembled WGS sequence"/>
</dbReference>
<dbReference type="GO" id="GO:0006508">
    <property type="term" value="P:proteolysis"/>
    <property type="evidence" value="ECO:0007669"/>
    <property type="project" value="InterPro"/>
</dbReference>
<dbReference type="AlphaFoldDB" id="A0AA35X461"/>
<protein>
    <recommendedName>
        <fullName evidence="2">Caspase family p20 domain-containing protein</fullName>
    </recommendedName>
</protein>
<sequence length="245" mass="27824">VTAFLPRQAPNVGNIPKLFFIDACRGSETFQPVVVPRTGGNVQVDRRQRSGTRDRGATDRTVFVPPEGNTIIAYSNISRNKAMEGKEGGVWMKALAKIMATSKESIENVLTEVRRDLQHMYQDPNWRGHMQLPETISHLLRPVYLHPDGAALRGDPVQQQPAKVSPPGTLTQRDERHPGHYKGRLLHLQQKNIITDVTERYEKSFVCVLSFVKCSDRRRYEFRSEEFSGKQEAKESAARRAVLFL</sequence>
<name>A0AA35X461_GEOBA</name>
<dbReference type="EMBL" id="CASHTH010002911">
    <property type="protein sequence ID" value="CAI8037122.1"/>
    <property type="molecule type" value="Genomic_DNA"/>
</dbReference>
<evidence type="ECO:0000313" key="3">
    <source>
        <dbReference type="EMBL" id="CAI8037122.1"/>
    </source>
</evidence>
<dbReference type="InterPro" id="IPR029030">
    <property type="entry name" value="Caspase-like_dom_sf"/>
</dbReference>
<evidence type="ECO:0000259" key="2">
    <source>
        <dbReference type="PROSITE" id="PS50208"/>
    </source>
</evidence>
<comment type="caution">
    <text evidence="3">The sequence shown here is derived from an EMBL/GenBank/DDBJ whole genome shotgun (WGS) entry which is preliminary data.</text>
</comment>
<dbReference type="Pfam" id="PF00656">
    <property type="entry name" value="Peptidase_C14"/>
    <property type="match status" value="1"/>
</dbReference>
<evidence type="ECO:0000256" key="1">
    <source>
        <dbReference type="SAM" id="MobiDB-lite"/>
    </source>
</evidence>
<dbReference type="PANTHER" id="PTHR22576">
    <property type="entry name" value="MUCOSA ASSOCIATED LYMPHOID TISSUE LYMPHOMA TRANSLOCATION PROTEIN 1/PARACASPASE"/>
    <property type="match status" value="1"/>
</dbReference>
<feature type="non-terminal residue" evidence="3">
    <location>
        <position position="1"/>
    </location>
</feature>
<dbReference type="InterPro" id="IPR001309">
    <property type="entry name" value="Pept_C14_p20"/>
</dbReference>
<proteinExistence type="predicted"/>
<gene>
    <name evidence="3" type="ORF">GBAR_LOCUS20766</name>
</gene>
<accession>A0AA35X461</accession>
<dbReference type="GO" id="GO:0004197">
    <property type="term" value="F:cysteine-type endopeptidase activity"/>
    <property type="evidence" value="ECO:0007669"/>
    <property type="project" value="InterPro"/>
</dbReference>
<feature type="region of interest" description="Disordered" evidence="1">
    <location>
        <begin position="155"/>
        <end position="177"/>
    </location>
</feature>